<reference evidence="1 2" key="1">
    <citation type="submission" date="2020-09" db="EMBL/GenBank/DDBJ databases">
        <title>Biosynthesis of the nuclear factor of activated T cells inhibitor NFAT-133 and its congeners in Streptomyces pactum.</title>
        <authorList>
            <person name="Zhou W."/>
            <person name="Posri P."/>
            <person name="Abugrain M.E."/>
            <person name="Weisberg A.J."/>
            <person name="Chang J.H."/>
            <person name="Mahmud T."/>
        </authorList>
    </citation>
    <scope>NUCLEOTIDE SEQUENCE [LARGE SCALE GENOMIC DNA]</scope>
    <source>
        <strain evidence="1 2">ATCC 27456</strain>
    </source>
</reference>
<name>A0ABS0NLT6_9ACTN</name>
<dbReference type="EMBL" id="JACYXC010000001">
    <property type="protein sequence ID" value="MBH5336155.1"/>
    <property type="molecule type" value="Genomic_DNA"/>
</dbReference>
<gene>
    <name evidence="1" type="ORF">IHE55_15725</name>
</gene>
<dbReference type="Pfam" id="PF11273">
    <property type="entry name" value="DUF3073"/>
    <property type="match status" value="1"/>
</dbReference>
<comment type="caution">
    <text evidence="1">The sequence shown here is derived from an EMBL/GenBank/DDBJ whole genome shotgun (WGS) entry which is preliminary data.</text>
</comment>
<dbReference type="RefSeq" id="WP_197989603.1">
    <property type="nucleotide sequence ID" value="NZ_JACYXC010000001.1"/>
</dbReference>
<organism evidence="1 2">
    <name type="scientific">Streptomyces pactum</name>
    <dbReference type="NCBI Taxonomy" id="68249"/>
    <lineage>
        <taxon>Bacteria</taxon>
        <taxon>Bacillati</taxon>
        <taxon>Actinomycetota</taxon>
        <taxon>Actinomycetes</taxon>
        <taxon>Kitasatosporales</taxon>
        <taxon>Streptomycetaceae</taxon>
        <taxon>Streptomyces</taxon>
    </lineage>
</organism>
<evidence type="ECO:0000313" key="2">
    <source>
        <dbReference type="Proteomes" id="UP000807371"/>
    </source>
</evidence>
<accession>A0ABS0NLT6</accession>
<proteinExistence type="predicted"/>
<dbReference type="Proteomes" id="UP000807371">
    <property type="component" value="Unassembled WGS sequence"/>
</dbReference>
<dbReference type="InterPro" id="IPR021426">
    <property type="entry name" value="DUF3073"/>
</dbReference>
<keyword evidence="2" id="KW-1185">Reference proteome</keyword>
<evidence type="ECO:0000313" key="1">
    <source>
        <dbReference type="EMBL" id="MBH5336155.1"/>
    </source>
</evidence>
<sequence>MGRGRARAKQAKVARELKYHAPATDFAALERELSVKIDRPLDEPDDFAYDGDHDRDRLDEREFAQQRPFPSRRRG</sequence>
<protein>
    <submittedName>
        <fullName evidence="1">DUF3073 domain-containing protein</fullName>
    </submittedName>
</protein>